<dbReference type="Pfam" id="PF09836">
    <property type="entry name" value="DUF2063"/>
    <property type="match status" value="1"/>
</dbReference>
<dbReference type="RefSeq" id="WP_110187447.1">
    <property type="nucleotide sequence ID" value="NZ_CP177354.1"/>
</dbReference>
<comment type="caution">
    <text evidence="2">The sequence shown here is derived from an EMBL/GenBank/DDBJ whole genome shotgun (WGS) entry which is preliminary data.</text>
</comment>
<keyword evidence="3" id="KW-1185">Reference proteome</keyword>
<evidence type="ECO:0000259" key="1">
    <source>
        <dbReference type="Pfam" id="PF09836"/>
    </source>
</evidence>
<name>A0ABX5LWV7_9GAMM</name>
<feature type="domain" description="Putative DNA-binding" evidence="1">
    <location>
        <begin position="35"/>
        <end position="129"/>
    </location>
</feature>
<gene>
    <name evidence="2" type="ORF">WH50_11550</name>
</gene>
<sequence>MSQTLPATDLPWPTASVRTEQTHERCDTPTLAEQQRWLLERVLLGPQANTRLVEERIQGSAALSAAQRLAIYQEGYRLRLLECLQAEFPALHVCLGESLFRLFAIGYLEQQPSRHYSLYQLGEGFADFLSRTRPAGSGLPADTAAQLLLPEQLARLERAQARALRAMGTEQREADTGRPDHWLSWPVLELPDTSQLVDVNFDLLDYLQQTDRYLLAQQQGEQQDKPPLPAVTSQSLLVYRHQYRVNVVRLEPWQATMVRQLQQGQPCDWSRFAAALGLAESELLSRLHLWLARAAAQSMVVVLPS</sequence>
<organism evidence="2 3">
    <name type="scientific">Pokkaliibacter plantistimulans</name>
    <dbReference type="NCBI Taxonomy" id="1635171"/>
    <lineage>
        <taxon>Bacteria</taxon>
        <taxon>Pseudomonadati</taxon>
        <taxon>Pseudomonadota</taxon>
        <taxon>Gammaproteobacteria</taxon>
        <taxon>Oceanospirillales</taxon>
        <taxon>Balneatrichaceae</taxon>
        <taxon>Pokkaliibacter</taxon>
    </lineage>
</organism>
<proteinExistence type="predicted"/>
<reference evidence="2 3" key="1">
    <citation type="submission" date="2015-03" db="EMBL/GenBank/DDBJ databases">
        <authorList>
            <person name="Krishnan R."/>
            <person name="Midha S."/>
            <person name="Patil P.B."/>
            <person name="Rameshkumar N."/>
        </authorList>
    </citation>
    <scope>NUCLEOTIDE SEQUENCE [LARGE SCALE GENOMIC DNA]</scope>
    <source>
        <strain evidence="2 3">L1E11</strain>
    </source>
</reference>
<dbReference type="InterPro" id="IPR018640">
    <property type="entry name" value="DUF2063"/>
</dbReference>
<evidence type="ECO:0000313" key="3">
    <source>
        <dbReference type="Proteomes" id="UP000248090"/>
    </source>
</evidence>
<protein>
    <recommendedName>
        <fullName evidence="1">Putative DNA-binding domain-containing protein</fullName>
    </recommendedName>
</protein>
<evidence type="ECO:0000313" key="2">
    <source>
        <dbReference type="EMBL" id="PXF31151.1"/>
    </source>
</evidence>
<dbReference type="EMBL" id="LAPT01000048">
    <property type="protein sequence ID" value="PXF31151.1"/>
    <property type="molecule type" value="Genomic_DNA"/>
</dbReference>
<dbReference type="Proteomes" id="UP000248090">
    <property type="component" value="Unassembled WGS sequence"/>
</dbReference>
<accession>A0ABX5LWV7</accession>